<dbReference type="EMBL" id="DTMM01000030">
    <property type="protein sequence ID" value="HFT92629.1"/>
    <property type="molecule type" value="Genomic_DNA"/>
</dbReference>
<sequence>MGENKGNGFVFITQIGIQLVVTTFVCAGIGYFFDSRLNMRFFPGLSIIGLLIGGAAGFWMVFRTVTRMTDPVPQDKSPKKRE</sequence>
<keyword evidence="1" id="KW-1133">Transmembrane helix</keyword>
<feature type="transmembrane region" description="Helical" evidence="1">
    <location>
        <begin position="45"/>
        <end position="62"/>
    </location>
</feature>
<proteinExistence type="predicted"/>
<evidence type="ECO:0000313" key="2">
    <source>
        <dbReference type="EMBL" id="HFT92629.1"/>
    </source>
</evidence>
<accession>A0A7C3QTZ3</accession>
<evidence type="ECO:0000256" key="1">
    <source>
        <dbReference type="SAM" id="Phobius"/>
    </source>
</evidence>
<keyword evidence="1" id="KW-0472">Membrane</keyword>
<dbReference type="Pfam" id="PF09527">
    <property type="entry name" value="ATPase_gene1"/>
    <property type="match status" value="1"/>
</dbReference>
<organism evidence="2">
    <name type="scientific">Leptospirillum ferriphilum</name>
    <dbReference type="NCBI Taxonomy" id="178606"/>
    <lineage>
        <taxon>Bacteria</taxon>
        <taxon>Pseudomonadati</taxon>
        <taxon>Nitrospirota</taxon>
        <taxon>Nitrospiria</taxon>
        <taxon>Nitrospirales</taxon>
        <taxon>Nitrospiraceae</taxon>
        <taxon>Leptospirillum</taxon>
    </lineage>
</organism>
<keyword evidence="1" id="KW-0812">Transmembrane</keyword>
<feature type="transmembrane region" description="Helical" evidence="1">
    <location>
        <begin position="12"/>
        <end position="33"/>
    </location>
</feature>
<comment type="caution">
    <text evidence="2">The sequence shown here is derived from an EMBL/GenBank/DDBJ whole genome shotgun (WGS) entry which is preliminary data.</text>
</comment>
<gene>
    <name evidence="2" type="ORF">ENX03_01565</name>
</gene>
<name>A0A7C3QTZ3_9BACT</name>
<dbReference type="InterPro" id="IPR032820">
    <property type="entry name" value="ATPase_put"/>
</dbReference>
<reference evidence="2" key="1">
    <citation type="journal article" date="2020" name="mSystems">
        <title>Genome- and Community-Level Interaction Insights into Carbon Utilization and Element Cycling Functions of Hydrothermarchaeota in Hydrothermal Sediment.</title>
        <authorList>
            <person name="Zhou Z."/>
            <person name="Liu Y."/>
            <person name="Xu W."/>
            <person name="Pan J."/>
            <person name="Luo Z.H."/>
            <person name="Li M."/>
        </authorList>
    </citation>
    <scope>NUCLEOTIDE SEQUENCE [LARGE SCALE GENOMIC DNA]</scope>
    <source>
        <strain evidence="2">SpSt-902</strain>
    </source>
</reference>
<protein>
    <submittedName>
        <fullName evidence="2">AtpZ/AtpI family protein</fullName>
    </submittedName>
</protein>
<dbReference type="AlphaFoldDB" id="A0A7C3QTZ3"/>